<evidence type="ECO:0000256" key="1">
    <source>
        <dbReference type="ARBA" id="ARBA00001971"/>
    </source>
</evidence>
<keyword evidence="7" id="KW-0503">Monooxygenase</keyword>
<dbReference type="AlphaFoldDB" id="A0A139HKA3"/>
<dbReference type="PANTHER" id="PTHR24305">
    <property type="entry name" value="CYTOCHROME P450"/>
    <property type="match status" value="1"/>
</dbReference>
<dbReference type="PRINTS" id="PR00465">
    <property type="entry name" value="EP450IV"/>
</dbReference>
<evidence type="ECO:0000256" key="5">
    <source>
        <dbReference type="ARBA" id="ARBA00023004"/>
    </source>
</evidence>
<dbReference type="InterPro" id="IPR036396">
    <property type="entry name" value="Cyt_P450_sf"/>
</dbReference>
<dbReference type="EMBL" id="LFZN01000037">
    <property type="protein sequence ID" value="KXT02807.1"/>
    <property type="molecule type" value="Genomic_DNA"/>
</dbReference>
<dbReference type="PRINTS" id="PR00385">
    <property type="entry name" value="P450"/>
</dbReference>
<protein>
    <submittedName>
        <fullName evidence="9">Uncharacterized protein</fullName>
    </submittedName>
</protein>
<dbReference type="OrthoDB" id="3945418at2759"/>
<keyword evidence="4 7" id="KW-0560">Oxidoreductase</keyword>
<feature type="transmembrane region" description="Helical" evidence="8">
    <location>
        <begin position="12"/>
        <end position="31"/>
    </location>
</feature>
<dbReference type="Proteomes" id="UP000070133">
    <property type="component" value="Unassembled WGS sequence"/>
</dbReference>
<keyword evidence="5 6" id="KW-0408">Iron</keyword>
<accession>A0A139HKA3</accession>
<keyword evidence="8" id="KW-0472">Membrane</keyword>
<evidence type="ECO:0000256" key="7">
    <source>
        <dbReference type="RuleBase" id="RU000461"/>
    </source>
</evidence>
<dbReference type="STRING" id="321146.A0A139HKA3"/>
<name>A0A139HKA3_9PEZI</name>
<dbReference type="PANTHER" id="PTHR24305:SF235">
    <property type="entry name" value="CYTOCHROME P450 MONOOXYGENASE APDB-RELATED"/>
    <property type="match status" value="1"/>
</dbReference>
<dbReference type="InterPro" id="IPR050121">
    <property type="entry name" value="Cytochrome_P450_monoxygenase"/>
</dbReference>
<dbReference type="InterPro" id="IPR002403">
    <property type="entry name" value="Cyt_P450_E_grp-IV"/>
</dbReference>
<evidence type="ECO:0000313" key="10">
    <source>
        <dbReference type="Proteomes" id="UP000070133"/>
    </source>
</evidence>
<evidence type="ECO:0000256" key="4">
    <source>
        <dbReference type="ARBA" id="ARBA00023002"/>
    </source>
</evidence>
<reference evidence="9 10" key="1">
    <citation type="submission" date="2015-07" db="EMBL/GenBank/DDBJ databases">
        <title>Comparative genomics of the Sigatoka disease complex on banana suggests a link between parallel evolutionary changes in Pseudocercospora fijiensis and Pseudocercospora eumusae and increased virulence on the banana host.</title>
        <authorList>
            <person name="Chang T.-C."/>
            <person name="Salvucci A."/>
            <person name="Crous P.W."/>
            <person name="Stergiopoulos I."/>
        </authorList>
    </citation>
    <scope>NUCLEOTIDE SEQUENCE [LARGE SCALE GENOMIC DNA]</scope>
    <source>
        <strain evidence="9 10">CBS 114824</strain>
    </source>
</reference>
<evidence type="ECO:0000313" key="9">
    <source>
        <dbReference type="EMBL" id="KXT02807.1"/>
    </source>
</evidence>
<dbReference type="Gene3D" id="1.10.630.10">
    <property type="entry name" value="Cytochrome P450"/>
    <property type="match status" value="1"/>
</dbReference>
<dbReference type="GO" id="GO:0020037">
    <property type="term" value="F:heme binding"/>
    <property type="evidence" value="ECO:0007669"/>
    <property type="project" value="InterPro"/>
</dbReference>
<dbReference type="GO" id="GO:0016705">
    <property type="term" value="F:oxidoreductase activity, acting on paired donors, with incorporation or reduction of molecular oxygen"/>
    <property type="evidence" value="ECO:0007669"/>
    <property type="project" value="InterPro"/>
</dbReference>
<keyword evidence="8" id="KW-1133">Transmembrane helix</keyword>
<dbReference type="InterPro" id="IPR001128">
    <property type="entry name" value="Cyt_P450"/>
</dbReference>
<comment type="similarity">
    <text evidence="2 7">Belongs to the cytochrome P450 family.</text>
</comment>
<feature type="binding site" description="axial binding residue" evidence="6">
    <location>
        <position position="444"/>
    </location>
    <ligand>
        <name>heme</name>
        <dbReference type="ChEBI" id="CHEBI:30413"/>
    </ligand>
    <ligandPart>
        <name>Fe</name>
        <dbReference type="ChEBI" id="CHEBI:18248"/>
    </ligandPart>
</feature>
<comment type="caution">
    <text evidence="9">The sequence shown here is derived from an EMBL/GenBank/DDBJ whole genome shotgun (WGS) entry which is preliminary data.</text>
</comment>
<dbReference type="Pfam" id="PF00067">
    <property type="entry name" value="p450"/>
    <property type="match status" value="1"/>
</dbReference>
<comment type="cofactor">
    <cofactor evidence="1 6">
        <name>heme</name>
        <dbReference type="ChEBI" id="CHEBI:30413"/>
    </cofactor>
</comment>
<dbReference type="GO" id="GO:0004497">
    <property type="term" value="F:monooxygenase activity"/>
    <property type="evidence" value="ECO:0007669"/>
    <property type="project" value="UniProtKB-KW"/>
</dbReference>
<gene>
    <name evidence="9" type="ORF">AC578_5399</name>
</gene>
<evidence type="ECO:0000256" key="2">
    <source>
        <dbReference type="ARBA" id="ARBA00010617"/>
    </source>
</evidence>
<evidence type="ECO:0000256" key="6">
    <source>
        <dbReference type="PIRSR" id="PIRSR602403-1"/>
    </source>
</evidence>
<dbReference type="SUPFAM" id="SSF48264">
    <property type="entry name" value="Cytochrome P450"/>
    <property type="match status" value="1"/>
</dbReference>
<keyword evidence="6 7" id="KW-0349">Heme</keyword>
<dbReference type="InterPro" id="IPR017972">
    <property type="entry name" value="Cyt_P450_CS"/>
</dbReference>
<dbReference type="GO" id="GO:0005506">
    <property type="term" value="F:iron ion binding"/>
    <property type="evidence" value="ECO:0007669"/>
    <property type="project" value="InterPro"/>
</dbReference>
<dbReference type="GO" id="GO:0044550">
    <property type="term" value="P:secondary metabolite biosynthetic process"/>
    <property type="evidence" value="ECO:0007669"/>
    <property type="project" value="UniProtKB-ARBA"/>
</dbReference>
<dbReference type="PROSITE" id="PS00086">
    <property type="entry name" value="CYTOCHROME_P450"/>
    <property type="match status" value="1"/>
</dbReference>
<proteinExistence type="inferred from homology"/>
<organism evidence="9 10">
    <name type="scientific">Pseudocercospora eumusae</name>
    <dbReference type="NCBI Taxonomy" id="321146"/>
    <lineage>
        <taxon>Eukaryota</taxon>
        <taxon>Fungi</taxon>
        <taxon>Dikarya</taxon>
        <taxon>Ascomycota</taxon>
        <taxon>Pezizomycotina</taxon>
        <taxon>Dothideomycetes</taxon>
        <taxon>Dothideomycetidae</taxon>
        <taxon>Mycosphaerellales</taxon>
        <taxon>Mycosphaerellaceae</taxon>
        <taxon>Pseudocercospora</taxon>
    </lineage>
</organism>
<sequence>MLSHFTSSPPSWSSLSTLSWGLLLLTLILLLRRIIYTLLFDPLRDIPGPVLAKCSSLWLRYQRWHGRLSLTADSLLTKYNTSILRLSPNLVLINDPEAVDKAFVRKDLDTSPTSIRALRVGGHDWTVTYPQYGIARQRRHPVMIASTTKNLRTWHDDWRVDIRDMVANIDRGHGERSEDIVKHLRICTLKSSQVLIGGRGVQLETSEFPRIVGEYNFLVVWRLCLPEWTFEWLKHWPLLRQASYRVRSSDMLFDLGAEICRQAEATQDREAPNGAPNVYDLCVDPDAKYPAQSWTQPELGAEMAGQVLAATETTSSALAFIYYELAKNPTLQQELYQELMTADTDEELDSLKLLDSCIKEGLRFRPPVALTGSRLVPQGGLEICGHYLPEGTVITTQSLSMSRQRPDLFPDYNTYNPQRWLEEDGKSAERKRLLVPFGVGSRRCPGGNMALYQMRMILYHTIRAFDIRLAPETTPEKMEPFEANGYRSRHDRCDLIFLSRARGSGN</sequence>
<evidence type="ECO:0000256" key="3">
    <source>
        <dbReference type="ARBA" id="ARBA00022723"/>
    </source>
</evidence>
<keyword evidence="3 6" id="KW-0479">Metal-binding</keyword>
<keyword evidence="10" id="KW-1185">Reference proteome</keyword>
<evidence type="ECO:0000256" key="8">
    <source>
        <dbReference type="SAM" id="Phobius"/>
    </source>
</evidence>
<keyword evidence="8" id="KW-0812">Transmembrane</keyword>